<keyword evidence="5 6" id="KW-0009">Actin-binding</keyword>
<evidence type="ECO:0000256" key="6">
    <source>
        <dbReference type="PROSITE-ProRule" id="PRU00782"/>
    </source>
</evidence>
<feature type="coiled-coil region" evidence="7">
    <location>
        <begin position="1142"/>
        <end position="1338"/>
    </location>
</feature>
<dbReference type="AlphaFoldDB" id="A0A0N4U6W8"/>
<dbReference type="InterPro" id="IPR027417">
    <property type="entry name" value="P-loop_NTPase"/>
</dbReference>
<gene>
    <name evidence="10" type="ORF">DME_LOCUS7059</name>
</gene>
<reference evidence="10 12" key="2">
    <citation type="submission" date="2018-11" db="EMBL/GenBank/DDBJ databases">
        <authorList>
            <consortium name="Pathogen Informatics"/>
        </authorList>
    </citation>
    <scope>NUCLEOTIDE SEQUENCE [LARGE SCALE GENOMIC DNA]</scope>
</reference>
<dbReference type="Proteomes" id="UP000274756">
    <property type="component" value="Unassembled WGS sequence"/>
</dbReference>
<dbReference type="GO" id="GO:0007015">
    <property type="term" value="P:actin filament organization"/>
    <property type="evidence" value="ECO:0007669"/>
    <property type="project" value="TreeGrafter"/>
</dbReference>
<dbReference type="PANTHER" id="PTHR13140:SF706">
    <property type="entry name" value="DILUTE CLASS UNCONVENTIONAL MYOSIN, ISOFORM C"/>
    <property type="match status" value="1"/>
</dbReference>
<dbReference type="SMART" id="SM00242">
    <property type="entry name" value="MYSc"/>
    <property type="match status" value="1"/>
</dbReference>
<dbReference type="PANTHER" id="PTHR13140">
    <property type="entry name" value="MYOSIN"/>
    <property type="match status" value="1"/>
</dbReference>
<evidence type="ECO:0000313" key="11">
    <source>
        <dbReference type="Proteomes" id="UP000038040"/>
    </source>
</evidence>
<feature type="coiled-coil region" evidence="7">
    <location>
        <begin position="1060"/>
        <end position="1108"/>
    </location>
</feature>
<evidence type="ECO:0000256" key="2">
    <source>
        <dbReference type="ARBA" id="ARBA00022840"/>
    </source>
</evidence>
<dbReference type="Gene3D" id="3.40.850.10">
    <property type="entry name" value="Kinesin motor domain"/>
    <property type="match status" value="1"/>
</dbReference>
<dbReference type="GO" id="GO:0051015">
    <property type="term" value="F:actin filament binding"/>
    <property type="evidence" value="ECO:0007669"/>
    <property type="project" value="TreeGrafter"/>
</dbReference>
<evidence type="ECO:0000313" key="13">
    <source>
        <dbReference type="WBParaSite" id="DME_0000269901-mRNA-1"/>
    </source>
</evidence>
<name>A0A0N4U6W8_DRAME</name>
<dbReference type="SUPFAM" id="SSF52540">
    <property type="entry name" value="P-loop containing nucleoside triphosphate hydrolases"/>
    <property type="match status" value="1"/>
</dbReference>
<feature type="coiled-coil region" evidence="7">
    <location>
        <begin position="1393"/>
        <end position="1601"/>
    </location>
</feature>
<dbReference type="GO" id="GO:0005737">
    <property type="term" value="C:cytoplasm"/>
    <property type="evidence" value="ECO:0007669"/>
    <property type="project" value="TreeGrafter"/>
</dbReference>
<dbReference type="GO" id="GO:0016020">
    <property type="term" value="C:membrane"/>
    <property type="evidence" value="ECO:0007669"/>
    <property type="project" value="TreeGrafter"/>
</dbReference>
<dbReference type="GO" id="GO:0016459">
    <property type="term" value="C:myosin complex"/>
    <property type="evidence" value="ECO:0007669"/>
    <property type="project" value="UniProtKB-KW"/>
</dbReference>
<protein>
    <submittedName>
        <fullName evidence="13">Unconventional myosin-XVIIIa</fullName>
    </submittedName>
</protein>
<dbReference type="OrthoDB" id="2505895at2759"/>
<dbReference type="InterPro" id="IPR057772">
    <property type="entry name" value="SH3_Myo18a"/>
</dbReference>
<evidence type="ECO:0000256" key="4">
    <source>
        <dbReference type="ARBA" id="ARBA00023175"/>
    </source>
</evidence>
<dbReference type="Gene3D" id="2.30.42.10">
    <property type="match status" value="1"/>
</dbReference>
<organism evidence="11 13">
    <name type="scientific">Dracunculus medinensis</name>
    <name type="common">Guinea worm</name>
    <dbReference type="NCBI Taxonomy" id="318479"/>
    <lineage>
        <taxon>Eukaryota</taxon>
        <taxon>Metazoa</taxon>
        <taxon>Ecdysozoa</taxon>
        <taxon>Nematoda</taxon>
        <taxon>Chromadorea</taxon>
        <taxon>Rhabditida</taxon>
        <taxon>Spirurina</taxon>
        <taxon>Dracunculoidea</taxon>
        <taxon>Dracunculidae</taxon>
        <taxon>Dracunculus</taxon>
    </lineage>
</organism>
<evidence type="ECO:0000259" key="8">
    <source>
        <dbReference type="PROSITE" id="PS50106"/>
    </source>
</evidence>
<sequence>MTIPADNKTDFEVKYIRNSSHNDNKSVFSDNFQSSLSRSSPSFSVLKLLWMFMDLPNLKLPALAPVLVNQRTLVIHRSVTGDFGFNIRRTQIPVANGKMKVAIFAEPTKLRCGPPRPSEIRTTLLPGDQLIMVNGCIVDNLGRDELIALIQDSKEQIELTVRAMPELAEFFDRHQRGVRDAGDSLTLLPVAYSYVSEDGPEEEQYWLMHKNGYTLARLLEKFPDCKVRISVTGAEMVVDVTDLDKANQANFDRIENVAKLRYINETSIIHVLRHRFGSNLLYTFAGSQKIICMTGDYQPYICDKLVELFKGCRRQQMPPHIYAFAQQIYRNVQMTGRSQCVITTGVSGSGKSLQLRNICHYICEVAGWTKMLTHDTITAAFGILEAFGNCSTRLNQNASRFAQMFTLSFDTSASLRCGRIQTFLLESSRISQCPEGETNFHVFYYLLEGADASIIDRLHLDAVGKPVHVPLLREEDKKAARLGWTHFLEALQTLGISNDEKSAIFSVLGAILHLRYADATQGQAQRSQFIRMSNAQYAATLLGVSVDHLSAVIFKGKTTMGNANMGSLSRLSMSSKSQCGIEALNHFISSLYNELFDAVVMLLNRSLGSNNLTSSASITIIDYPGSNFNRPWVEGEHKSSGLNDIAYNYMNERIAELFYDASFTKPNEMYEQEQVDVVVEQPVYRPHHITRLIDQKQQLLHSVDIERRSEEKRGLLYLLEEEVYFPGATDDSFFERIFVHLGDSHLIRRGSHSRHFVINHCRGTSPIVYSVDGWVKSAHPGNIDAAVLSLLTTSNNDIIRALFSPFGILQSTNVSLKMRKTTQSVKVDVAGLRTASGFMSRLSVQIDYLVSFAQRSNSLHFVHCIEQSPLLDSGARSTEIFDVPFVRSQLRSLSVVEAARASNHGYPEKSSFKDFRRRFRCLSDTENSVSDFLDDRAAAARILEGSGIFSHRYRLGLSQVLLRSDALDELEERRELCLNGFIEKLQYLCRKHLANKWLARRRIMETAIRCIQRNGRSYLKVREWAWWKLYTRTTPLLGAVRNDKEYQEWQVRIRNLEEYSNELRGTKIRLEGRVEELEQIISVECANAKNLSDALERETEARIQAEKQLILSQQRQSDAKVIELQKELSALRANEELHRTRAQKAIDHLRDIENEILDLRARNEFLEKRNNKFDAELNGVNELLEKEKEKLSSTIKDRDKINANLEMKTLELQNLKVENGELRQNLAKIRKDMDTFNESSVENSEKELVNVHKLKQLEMKCAEQEEELDDMAAKTRLLEQTITRLEMGNERARAERSRDIEAKEAEIDELRTQYQRRQRAFEEQLADLQDSNASLMNQCRIFETRMRETDSYSSTSSTGHHYKRDLKKVRALLRDTQGVLARERENGPNHTLIRQLQEQLEDAESAKLSALKSRYHLESELAEIKAQLEAALTGKNAAEEKALNLLKEKNSALALVEEHDEQLQAVMKKYKAAVQQNAVDSIKMADQYEQMAELEKEKEKLREELNTTTSSLEFHQHHSVEKHKLLLAEQKIRDLEAKLDVETMQRIRLDSLLAKAKDELESMHDQLNEAAIVRDKEIDATRKAEKESRIFQEQLQDMRRRETELLHKYKQSVSLGLDEPFMIYLLIKFNRN</sequence>
<reference evidence="13" key="1">
    <citation type="submission" date="2016-04" db="UniProtKB">
        <authorList>
            <consortium name="WormBaseParasite"/>
        </authorList>
    </citation>
    <scope>IDENTIFICATION</scope>
</reference>
<keyword evidence="7" id="KW-0175">Coiled coil</keyword>
<evidence type="ECO:0000256" key="5">
    <source>
        <dbReference type="ARBA" id="ARBA00023203"/>
    </source>
</evidence>
<dbReference type="GO" id="GO:0005524">
    <property type="term" value="F:ATP binding"/>
    <property type="evidence" value="ECO:0007669"/>
    <property type="project" value="UniProtKB-UniRule"/>
</dbReference>
<keyword evidence="4 6" id="KW-0505">Motor protein</keyword>
<feature type="domain" description="PDZ" evidence="8">
    <location>
        <begin position="72"/>
        <end position="165"/>
    </location>
</feature>
<feature type="binding site" evidence="6">
    <location>
        <begin position="345"/>
        <end position="352"/>
    </location>
    <ligand>
        <name>ATP</name>
        <dbReference type="ChEBI" id="CHEBI:30616"/>
    </ligand>
</feature>
<dbReference type="SUPFAM" id="SSF50156">
    <property type="entry name" value="PDZ domain-like"/>
    <property type="match status" value="1"/>
</dbReference>
<keyword evidence="3 6" id="KW-0518">Myosin</keyword>
<dbReference type="EMBL" id="UYYG01001158">
    <property type="protein sequence ID" value="VDN57086.1"/>
    <property type="molecule type" value="Genomic_DNA"/>
</dbReference>
<dbReference type="Gene3D" id="1.20.58.530">
    <property type="match status" value="1"/>
</dbReference>
<dbReference type="Proteomes" id="UP000038040">
    <property type="component" value="Unplaced"/>
</dbReference>
<dbReference type="PROSITE" id="PS50106">
    <property type="entry name" value="PDZ"/>
    <property type="match status" value="1"/>
</dbReference>
<dbReference type="Gene3D" id="1.10.10.820">
    <property type="match status" value="1"/>
</dbReference>
<evidence type="ECO:0000256" key="1">
    <source>
        <dbReference type="ARBA" id="ARBA00022741"/>
    </source>
</evidence>
<evidence type="ECO:0000259" key="9">
    <source>
        <dbReference type="PROSITE" id="PS51456"/>
    </source>
</evidence>
<dbReference type="Pfam" id="PF00063">
    <property type="entry name" value="Myosin_head"/>
    <property type="match status" value="1"/>
</dbReference>
<dbReference type="Gene3D" id="1.20.120.720">
    <property type="entry name" value="Myosin VI head, motor domain, U50 subdomain"/>
    <property type="match status" value="1"/>
</dbReference>
<dbReference type="PRINTS" id="PR00193">
    <property type="entry name" value="MYOSINHEAVY"/>
</dbReference>
<comment type="similarity">
    <text evidence="6">Belongs to the TRAFAC class myosin-kinesin ATPase superfamily. Myosin family.</text>
</comment>
<dbReference type="WBParaSite" id="DME_0000269901-mRNA-1">
    <property type="protein sequence ID" value="DME_0000269901-mRNA-1"/>
    <property type="gene ID" value="DME_0000269901"/>
</dbReference>
<dbReference type="InterPro" id="IPR001478">
    <property type="entry name" value="PDZ"/>
</dbReference>
<comment type="caution">
    <text evidence="6">Lacks conserved residue(s) required for the propagation of feature annotation.</text>
</comment>
<keyword evidence="1 6" id="KW-0547">Nucleotide-binding</keyword>
<keyword evidence="12" id="KW-1185">Reference proteome</keyword>
<proteinExistence type="inferred from homology"/>
<dbReference type="InterPro" id="IPR036034">
    <property type="entry name" value="PDZ_sf"/>
</dbReference>
<feature type="domain" description="Myosin motor" evidence="9">
    <location>
        <begin position="252"/>
        <end position="975"/>
    </location>
</feature>
<dbReference type="SUPFAM" id="SSF90257">
    <property type="entry name" value="Myosin rod fragments"/>
    <property type="match status" value="1"/>
</dbReference>
<accession>A0A0N4U6W8</accession>
<dbReference type="Gene3D" id="1.20.5.4820">
    <property type="match status" value="1"/>
</dbReference>
<evidence type="ECO:0000313" key="10">
    <source>
        <dbReference type="EMBL" id="VDN57086.1"/>
    </source>
</evidence>
<dbReference type="InterPro" id="IPR001609">
    <property type="entry name" value="Myosin_head_motor_dom-like"/>
</dbReference>
<dbReference type="GO" id="GO:0000146">
    <property type="term" value="F:microfilament motor activity"/>
    <property type="evidence" value="ECO:0007669"/>
    <property type="project" value="TreeGrafter"/>
</dbReference>
<evidence type="ECO:0000313" key="12">
    <source>
        <dbReference type="Proteomes" id="UP000274756"/>
    </source>
</evidence>
<dbReference type="Pfam" id="PF24556">
    <property type="entry name" value="SH3_Myosin-XVIIIa"/>
    <property type="match status" value="1"/>
</dbReference>
<dbReference type="PROSITE" id="PS51456">
    <property type="entry name" value="MYOSIN_MOTOR"/>
    <property type="match status" value="1"/>
</dbReference>
<evidence type="ECO:0000256" key="7">
    <source>
        <dbReference type="SAM" id="Coils"/>
    </source>
</evidence>
<dbReference type="InterPro" id="IPR036961">
    <property type="entry name" value="Kinesin_motor_dom_sf"/>
</dbReference>
<evidence type="ECO:0000256" key="3">
    <source>
        <dbReference type="ARBA" id="ARBA00023123"/>
    </source>
</evidence>
<dbReference type="STRING" id="318479.A0A0N4U6W8"/>
<keyword evidence="2 6" id="KW-0067">ATP-binding</keyword>